<reference evidence="1 2" key="1">
    <citation type="submission" date="2021-01" db="EMBL/GenBank/DDBJ databases">
        <title>Draft genome sequence of Micromonospora sp. strain STR1_7.</title>
        <authorList>
            <person name="Karlyshev A."/>
            <person name="Jawad R."/>
        </authorList>
    </citation>
    <scope>NUCLEOTIDE SEQUENCE [LARGE SCALE GENOMIC DNA]</scope>
    <source>
        <strain evidence="1 2">STR1-7</strain>
    </source>
</reference>
<evidence type="ECO:0000313" key="2">
    <source>
        <dbReference type="Proteomes" id="UP000601027"/>
    </source>
</evidence>
<name>A0ABS1XRJ7_9ACTN</name>
<comment type="caution">
    <text evidence="1">The sequence shown here is derived from an EMBL/GenBank/DDBJ whole genome shotgun (WGS) entry which is preliminary data.</text>
</comment>
<keyword evidence="2" id="KW-1185">Reference proteome</keyword>
<proteinExistence type="predicted"/>
<protein>
    <submittedName>
        <fullName evidence="1">Uncharacterized protein</fullName>
    </submittedName>
</protein>
<evidence type="ECO:0000313" key="1">
    <source>
        <dbReference type="EMBL" id="MBM0231891.1"/>
    </source>
</evidence>
<dbReference type="Proteomes" id="UP000601027">
    <property type="component" value="Unassembled WGS sequence"/>
</dbReference>
<dbReference type="RefSeq" id="WP_203174339.1">
    <property type="nucleotide sequence ID" value="NZ_JAEVHM010000026.1"/>
</dbReference>
<gene>
    <name evidence="1" type="ORF">JNW91_08495</name>
</gene>
<accession>A0ABS1XRJ7</accession>
<organism evidence="1 2">
    <name type="scientific">Micromonospora parastrephiae</name>
    <dbReference type="NCBI Taxonomy" id="2806101"/>
    <lineage>
        <taxon>Bacteria</taxon>
        <taxon>Bacillati</taxon>
        <taxon>Actinomycetota</taxon>
        <taxon>Actinomycetes</taxon>
        <taxon>Micromonosporales</taxon>
        <taxon>Micromonosporaceae</taxon>
        <taxon>Micromonospora</taxon>
    </lineage>
</organism>
<sequence>MVNDLEGVDQGGAHKTMAMTVRQWQIVDATVDNEVDTAIMNGKPGHYIALGKSVRQAGWDQLVRGGEGWPAGDKVITITLTVQQWVFVTETLEFWADVEDDVAPNDEDRPGRLLSASISARLAAS</sequence>
<dbReference type="EMBL" id="JAEVHM010000026">
    <property type="protein sequence ID" value="MBM0231891.1"/>
    <property type="molecule type" value="Genomic_DNA"/>
</dbReference>